<protein>
    <submittedName>
        <fullName evidence="1">Uncharacterized protein</fullName>
    </submittedName>
</protein>
<dbReference type="AlphaFoldDB" id="A0A4S4BXT1"/>
<name>A0A4S4BXT1_9BACL</name>
<dbReference type="EMBL" id="SSOB01000013">
    <property type="protein sequence ID" value="THF79517.1"/>
    <property type="molecule type" value="Genomic_DNA"/>
</dbReference>
<dbReference type="Proteomes" id="UP000310636">
    <property type="component" value="Unassembled WGS sequence"/>
</dbReference>
<dbReference type="Gene3D" id="3.40.50.620">
    <property type="entry name" value="HUPs"/>
    <property type="match status" value="1"/>
</dbReference>
<organism evidence="1 2">
    <name type="scientific">Cohnella fermenti</name>
    <dbReference type="NCBI Taxonomy" id="2565925"/>
    <lineage>
        <taxon>Bacteria</taxon>
        <taxon>Bacillati</taxon>
        <taxon>Bacillota</taxon>
        <taxon>Bacilli</taxon>
        <taxon>Bacillales</taxon>
        <taxon>Paenibacillaceae</taxon>
        <taxon>Cohnella</taxon>
    </lineage>
</organism>
<comment type="caution">
    <text evidence="1">The sequence shown here is derived from an EMBL/GenBank/DDBJ whole genome shotgun (WGS) entry which is preliminary data.</text>
</comment>
<reference evidence="1 2" key="1">
    <citation type="submission" date="2019-04" db="EMBL/GenBank/DDBJ databases">
        <title>Cohnella sp. nov. isolated from preserved vegetables.</title>
        <authorList>
            <person name="Lin S.-Y."/>
            <person name="Hung M.-H."/>
            <person name="Young C.-C."/>
        </authorList>
    </citation>
    <scope>NUCLEOTIDE SEQUENCE [LARGE SCALE GENOMIC DNA]</scope>
    <source>
        <strain evidence="1 2">CC-MHH1044</strain>
    </source>
</reference>
<evidence type="ECO:0000313" key="1">
    <source>
        <dbReference type="EMBL" id="THF79517.1"/>
    </source>
</evidence>
<accession>A0A4S4BXT1</accession>
<gene>
    <name evidence="1" type="ORF">E6C55_12075</name>
</gene>
<evidence type="ECO:0000313" key="2">
    <source>
        <dbReference type="Proteomes" id="UP000310636"/>
    </source>
</evidence>
<keyword evidence="2" id="KW-1185">Reference proteome</keyword>
<dbReference type="RefSeq" id="WP_136370053.1">
    <property type="nucleotide sequence ID" value="NZ_SSOB01000013.1"/>
</dbReference>
<dbReference type="OrthoDB" id="2677664at2"/>
<proteinExistence type="predicted"/>
<sequence>MAPEASKVPYGYEPPQERTKGTLICYDSFERAEEAELNAELDTAARIAEERSFARLVLYPIHEETMRRMGSSPVEAYYKREKMLLEWQRTRGESWIAVDRWEGKRKKYTPMDQALRHLTETLPAPYFLLLTPDIANAFASFSSFEEWIVKLRLIVTGPPERPHPKLLQFRERWELAEGPRS</sequence>
<dbReference type="InterPro" id="IPR014729">
    <property type="entry name" value="Rossmann-like_a/b/a_fold"/>
</dbReference>